<dbReference type="AlphaFoldDB" id="A0AAE1EC56"/>
<comment type="caution">
    <text evidence="1">The sequence shown here is derived from an EMBL/GenBank/DDBJ whole genome shotgun (WGS) entry which is preliminary data.</text>
</comment>
<protein>
    <submittedName>
        <fullName evidence="1">Uncharacterized protein</fullName>
    </submittedName>
</protein>
<dbReference type="EMBL" id="JAWDGP010000342">
    <property type="protein sequence ID" value="KAK3801270.1"/>
    <property type="molecule type" value="Genomic_DNA"/>
</dbReference>
<evidence type="ECO:0000313" key="1">
    <source>
        <dbReference type="EMBL" id="KAK3801270.1"/>
    </source>
</evidence>
<gene>
    <name evidence="1" type="ORF">RRG08_067073</name>
</gene>
<reference evidence="1" key="1">
    <citation type="journal article" date="2023" name="G3 (Bethesda)">
        <title>A reference genome for the long-term kleptoplast-retaining sea slug Elysia crispata morphotype clarki.</title>
        <authorList>
            <person name="Eastman K.E."/>
            <person name="Pendleton A.L."/>
            <person name="Shaikh M.A."/>
            <person name="Suttiyut T."/>
            <person name="Ogas R."/>
            <person name="Tomko P."/>
            <person name="Gavelis G."/>
            <person name="Widhalm J.R."/>
            <person name="Wisecaver J.H."/>
        </authorList>
    </citation>
    <scope>NUCLEOTIDE SEQUENCE</scope>
    <source>
        <strain evidence="1">ECLA1</strain>
    </source>
</reference>
<dbReference type="Proteomes" id="UP001283361">
    <property type="component" value="Unassembled WGS sequence"/>
</dbReference>
<organism evidence="1 2">
    <name type="scientific">Elysia crispata</name>
    <name type="common">lettuce slug</name>
    <dbReference type="NCBI Taxonomy" id="231223"/>
    <lineage>
        <taxon>Eukaryota</taxon>
        <taxon>Metazoa</taxon>
        <taxon>Spiralia</taxon>
        <taxon>Lophotrochozoa</taxon>
        <taxon>Mollusca</taxon>
        <taxon>Gastropoda</taxon>
        <taxon>Heterobranchia</taxon>
        <taxon>Euthyneura</taxon>
        <taxon>Panpulmonata</taxon>
        <taxon>Sacoglossa</taxon>
        <taxon>Placobranchoidea</taxon>
        <taxon>Plakobranchidae</taxon>
        <taxon>Elysia</taxon>
    </lineage>
</organism>
<proteinExistence type="predicted"/>
<keyword evidence="2" id="KW-1185">Reference proteome</keyword>
<accession>A0AAE1EC56</accession>
<sequence>MLGASSRAQREKNCAARHVKQTCSEEPLCFRACMYCTARQAEHRDKKSCVVQRVCTVRQAEQRHRRTLVLYDVSIGHVKQSTETEFLCCTRCMYGTSSRAQRQNSCVVRGVCTARQAEHRDRTPVLYEVYVRHVKHSTETELLFSMRRMYGTSSRAQRQNSCVVRGVCTARQAEHRDRTPVLYEVYVRHVKQSTETELLCCTRCVCTERQAEHRDRTPVFYEAYVRERQAEHRDRTPVFYEAYVRHVKQSTETELLCCTRCMYGTSSRAQRQNSCVVRGVFTARQAEHRDRTPVLYEVYVLHVKQSTVTELLCCTRCMYCTSSRAQRQNSCVVRGVFTARQAEHRDRTPVLYEVYVLHVKKSTVTELLFCTRCVCTARQEDYCDRTPVFYEVYVRHVKKSTETELLFCTRCIYGTSRRAQRQNSCVVRGVCTACQEDYCDRTPVLYEVYVRHVKKSTETELLFSMRCMYGTSRRAL</sequence>
<evidence type="ECO:0000313" key="2">
    <source>
        <dbReference type="Proteomes" id="UP001283361"/>
    </source>
</evidence>
<name>A0AAE1EC56_9GAST</name>